<dbReference type="Proteomes" id="UP000242715">
    <property type="component" value="Unassembled WGS sequence"/>
</dbReference>
<dbReference type="EMBL" id="DF974500">
    <property type="protein sequence ID" value="GAU48982.1"/>
    <property type="molecule type" value="Genomic_DNA"/>
</dbReference>
<comment type="subcellular location">
    <subcellularLocation>
        <location evidence="1 8">Cell membrane</location>
        <topology evidence="1 8">Multi-pass membrane protein</topology>
    </subcellularLocation>
</comment>
<proteinExistence type="inferred from homology"/>
<keyword evidence="12" id="KW-1185">Reference proteome</keyword>
<comment type="similarity">
    <text evidence="2 8">Belongs to the Casparian strip membrane proteins (CASP) family.</text>
</comment>
<name>A0A2Z6PG90_TRISU</name>
<evidence type="ECO:0000256" key="9">
    <source>
        <dbReference type="SAM" id="MobiDB-lite"/>
    </source>
</evidence>
<evidence type="ECO:0000256" key="3">
    <source>
        <dbReference type="ARBA" id="ARBA00011489"/>
    </source>
</evidence>
<dbReference type="PANTHER" id="PTHR33573:SF50">
    <property type="entry name" value="CASP-LIKE PROTEIN 4A3"/>
    <property type="match status" value="1"/>
</dbReference>
<gene>
    <name evidence="11" type="ORF">TSUD_245720</name>
</gene>
<reference evidence="12" key="1">
    <citation type="journal article" date="2017" name="Front. Plant Sci.">
        <title>Climate Clever Clovers: New Paradigm to Reduce the Environmental Footprint of Ruminants by Breeding Low Methanogenic Forages Utilizing Haplotype Variation.</title>
        <authorList>
            <person name="Kaur P."/>
            <person name="Appels R."/>
            <person name="Bayer P.E."/>
            <person name="Keeble-Gagnere G."/>
            <person name="Wang J."/>
            <person name="Hirakawa H."/>
            <person name="Shirasawa K."/>
            <person name="Vercoe P."/>
            <person name="Stefanova K."/>
            <person name="Durmic Z."/>
            <person name="Nichols P."/>
            <person name="Revell C."/>
            <person name="Isobe S.N."/>
            <person name="Edwards D."/>
            <person name="Erskine W."/>
        </authorList>
    </citation>
    <scope>NUCLEOTIDE SEQUENCE [LARGE SCALE GENOMIC DNA]</scope>
    <source>
        <strain evidence="12">cv. Daliak</strain>
    </source>
</reference>
<evidence type="ECO:0000313" key="11">
    <source>
        <dbReference type="EMBL" id="GAU48982.1"/>
    </source>
</evidence>
<organism evidence="11 12">
    <name type="scientific">Trifolium subterraneum</name>
    <name type="common">Subterranean clover</name>
    <dbReference type="NCBI Taxonomy" id="3900"/>
    <lineage>
        <taxon>Eukaryota</taxon>
        <taxon>Viridiplantae</taxon>
        <taxon>Streptophyta</taxon>
        <taxon>Embryophyta</taxon>
        <taxon>Tracheophyta</taxon>
        <taxon>Spermatophyta</taxon>
        <taxon>Magnoliopsida</taxon>
        <taxon>eudicotyledons</taxon>
        <taxon>Gunneridae</taxon>
        <taxon>Pentapetalae</taxon>
        <taxon>rosids</taxon>
        <taxon>fabids</taxon>
        <taxon>Fabales</taxon>
        <taxon>Fabaceae</taxon>
        <taxon>Papilionoideae</taxon>
        <taxon>50 kb inversion clade</taxon>
        <taxon>NPAAA clade</taxon>
        <taxon>Hologalegina</taxon>
        <taxon>IRL clade</taxon>
        <taxon>Trifolieae</taxon>
        <taxon>Trifolium</taxon>
    </lineage>
</organism>
<evidence type="ECO:0000259" key="10">
    <source>
        <dbReference type="Pfam" id="PF04535"/>
    </source>
</evidence>
<comment type="subunit">
    <text evidence="3 8">Homodimer and heterodimers.</text>
</comment>
<accession>A0A2Z6PG90</accession>
<dbReference type="GO" id="GO:0005886">
    <property type="term" value="C:plasma membrane"/>
    <property type="evidence" value="ECO:0007669"/>
    <property type="project" value="UniProtKB-SubCell"/>
</dbReference>
<evidence type="ECO:0000256" key="4">
    <source>
        <dbReference type="ARBA" id="ARBA00022475"/>
    </source>
</evidence>
<evidence type="ECO:0000256" key="1">
    <source>
        <dbReference type="ARBA" id="ARBA00004651"/>
    </source>
</evidence>
<sequence length="258" mass="28663">MATPKPAMKKSWSRGSDSTQFESPARFCSPLRWDTADSPEYRSPENSPGKMVDNSLAVVTVDKPKKLSHDKLPQQQKPPENAVMVVNRPERDQEPQRQMTKVVTTDVEGERRPRSASSVGRTAEEVTIKAALGFRLCEVVVCLISFSVMAANKTQGWSGDSYDRYKEYRYCLSVNVVGFAYSALQAFDLAYQLVVAYLLISASSSAATRVDDWQSNWGKDEFTEMATVSVGMSFLAFSAFAMSSLISGYILCTRRNSV</sequence>
<dbReference type="OrthoDB" id="672180at2759"/>
<feature type="region of interest" description="Disordered" evidence="9">
    <location>
        <begin position="1"/>
        <end position="55"/>
    </location>
</feature>
<keyword evidence="4 8" id="KW-1003">Cell membrane</keyword>
<evidence type="ECO:0000256" key="5">
    <source>
        <dbReference type="ARBA" id="ARBA00022692"/>
    </source>
</evidence>
<comment type="caution">
    <text evidence="8">Lacks conserved residue(s) required for the propagation of feature annotation.</text>
</comment>
<evidence type="ECO:0000313" key="12">
    <source>
        <dbReference type="Proteomes" id="UP000242715"/>
    </source>
</evidence>
<protein>
    <recommendedName>
        <fullName evidence="8">CASP-like protein</fullName>
    </recommendedName>
</protein>
<evidence type="ECO:0000256" key="2">
    <source>
        <dbReference type="ARBA" id="ARBA00007651"/>
    </source>
</evidence>
<evidence type="ECO:0000256" key="8">
    <source>
        <dbReference type="RuleBase" id="RU361233"/>
    </source>
</evidence>
<dbReference type="InterPro" id="IPR006702">
    <property type="entry name" value="CASP_dom"/>
</dbReference>
<keyword evidence="5 8" id="KW-0812">Transmembrane</keyword>
<dbReference type="AlphaFoldDB" id="A0A2Z6PG90"/>
<keyword evidence="7 8" id="KW-0472">Membrane</keyword>
<keyword evidence="6 8" id="KW-1133">Transmembrane helix</keyword>
<evidence type="ECO:0000256" key="6">
    <source>
        <dbReference type="ARBA" id="ARBA00022989"/>
    </source>
</evidence>
<feature type="domain" description="Casparian strip membrane protein" evidence="10">
    <location>
        <begin position="129"/>
        <end position="238"/>
    </location>
</feature>
<feature type="transmembrane region" description="Helical" evidence="8">
    <location>
        <begin position="228"/>
        <end position="252"/>
    </location>
</feature>
<dbReference type="Pfam" id="PF04535">
    <property type="entry name" value="CASP_dom"/>
    <property type="match status" value="1"/>
</dbReference>
<feature type="compositionally biased region" description="Polar residues" evidence="9">
    <location>
        <begin position="13"/>
        <end position="22"/>
    </location>
</feature>
<feature type="region of interest" description="Disordered" evidence="9">
    <location>
        <begin position="91"/>
        <end position="118"/>
    </location>
</feature>
<dbReference type="PANTHER" id="PTHR33573">
    <property type="entry name" value="CASP-LIKE PROTEIN 4A4"/>
    <property type="match status" value="1"/>
</dbReference>
<evidence type="ECO:0000256" key="7">
    <source>
        <dbReference type="ARBA" id="ARBA00023136"/>
    </source>
</evidence>